<dbReference type="InterPro" id="IPR000792">
    <property type="entry name" value="Tscrpt_reg_LuxR_C"/>
</dbReference>
<dbReference type="CDD" id="cd17535">
    <property type="entry name" value="REC_NarL-like"/>
    <property type="match status" value="1"/>
</dbReference>
<dbReference type="PROSITE" id="PS50110">
    <property type="entry name" value="RESPONSE_REGULATORY"/>
    <property type="match status" value="1"/>
</dbReference>
<feature type="domain" description="Response regulatory" evidence="5">
    <location>
        <begin position="6"/>
        <end position="122"/>
    </location>
</feature>
<dbReference type="CDD" id="cd06170">
    <property type="entry name" value="LuxR_C_like"/>
    <property type="match status" value="1"/>
</dbReference>
<dbReference type="SUPFAM" id="SSF52172">
    <property type="entry name" value="CheY-like"/>
    <property type="match status" value="1"/>
</dbReference>
<dbReference type="SUPFAM" id="SSF46894">
    <property type="entry name" value="C-terminal effector domain of the bipartite response regulators"/>
    <property type="match status" value="1"/>
</dbReference>
<proteinExistence type="predicted"/>
<reference evidence="6" key="1">
    <citation type="submission" date="2023-07" db="EMBL/GenBank/DDBJ databases">
        <title>The genome sequence of Rhodocytophaga aerolata KACC 12507.</title>
        <authorList>
            <person name="Zhang X."/>
        </authorList>
    </citation>
    <scope>NUCLEOTIDE SEQUENCE</scope>
    <source>
        <strain evidence="6">KACC 12507</strain>
    </source>
</reference>
<dbReference type="RefSeq" id="WP_302038883.1">
    <property type="nucleotide sequence ID" value="NZ_JAUKPO010000010.1"/>
</dbReference>
<evidence type="ECO:0000256" key="3">
    <source>
        <dbReference type="PROSITE-ProRule" id="PRU00169"/>
    </source>
</evidence>
<dbReference type="Proteomes" id="UP001168528">
    <property type="component" value="Unassembled WGS sequence"/>
</dbReference>
<evidence type="ECO:0000256" key="2">
    <source>
        <dbReference type="ARBA" id="ARBA00023125"/>
    </source>
</evidence>
<sequence>MRTTIHIFIADDHQMFVDGLKRLLQTRREFHIVGEAYDGASALHFLQNNQVDVLILDINMPGMDGMEVTKQVHSHFPEVKVLILSMYTDATFAKTLMEQGAAGYLIKNTGKEELFEAIHCVVKNGQYISKEVAIKSSLIAENKPAREDFGKTYNLTRREGEILKLLVQGKTSPEIAESLYLATYTVDTHRKNLLRKLNVKNTAGLVRFAIVHDLMNV</sequence>
<dbReference type="PROSITE" id="PS00622">
    <property type="entry name" value="HTH_LUXR_1"/>
    <property type="match status" value="1"/>
</dbReference>
<organism evidence="6 7">
    <name type="scientific">Rhodocytophaga aerolata</name>
    <dbReference type="NCBI Taxonomy" id="455078"/>
    <lineage>
        <taxon>Bacteria</taxon>
        <taxon>Pseudomonadati</taxon>
        <taxon>Bacteroidota</taxon>
        <taxon>Cytophagia</taxon>
        <taxon>Cytophagales</taxon>
        <taxon>Rhodocytophagaceae</taxon>
        <taxon>Rhodocytophaga</taxon>
    </lineage>
</organism>
<dbReference type="InterPro" id="IPR058245">
    <property type="entry name" value="NreC/VraR/RcsB-like_REC"/>
</dbReference>
<dbReference type="PRINTS" id="PR00038">
    <property type="entry name" value="HTHLUXR"/>
</dbReference>
<name>A0ABT8RA44_9BACT</name>
<feature type="domain" description="HTH luxR-type" evidence="4">
    <location>
        <begin position="148"/>
        <end position="213"/>
    </location>
</feature>
<dbReference type="SMART" id="SM00421">
    <property type="entry name" value="HTH_LUXR"/>
    <property type="match status" value="1"/>
</dbReference>
<evidence type="ECO:0000313" key="7">
    <source>
        <dbReference type="Proteomes" id="UP001168528"/>
    </source>
</evidence>
<dbReference type="InterPro" id="IPR016032">
    <property type="entry name" value="Sig_transdc_resp-reg_C-effctor"/>
</dbReference>
<evidence type="ECO:0000256" key="1">
    <source>
        <dbReference type="ARBA" id="ARBA00022553"/>
    </source>
</evidence>
<accession>A0ABT8RA44</accession>
<protein>
    <submittedName>
        <fullName evidence="6">Response regulator transcription factor</fullName>
    </submittedName>
</protein>
<keyword evidence="2" id="KW-0238">DNA-binding</keyword>
<dbReference type="PANTHER" id="PTHR43214:SF43">
    <property type="entry name" value="TWO-COMPONENT RESPONSE REGULATOR"/>
    <property type="match status" value="1"/>
</dbReference>
<dbReference type="EMBL" id="JAUKPO010000010">
    <property type="protein sequence ID" value="MDO1448078.1"/>
    <property type="molecule type" value="Genomic_DNA"/>
</dbReference>
<evidence type="ECO:0000259" key="5">
    <source>
        <dbReference type="PROSITE" id="PS50110"/>
    </source>
</evidence>
<feature type="modified residue" description="4-aspartylphosphate" evidence="3">
    <location>
        <position position="57"/>
    </location>
</feature>
<dbReference type="PROSITE" id="PS50043">
    <property type="entry name" value="HTH_LUXR_2"/>
    <property type="match status" value="1"/>
</dbReference>
<dbReference type="SMART" id="SM00448">
    <property type="entry name" value="REC"/>
    <property type="match status" value="1"/>
</dbReference>
<evidence type="ECO:0000313" key="6">
    <source>
        <dbReference type="EMBL" id="MDO1448078.1"/>
    </source>
</evidence>
<evidence type="ECO:0000259" key="4">
    <source>
        <dbReference type="PROSITE" id="PS50043"/>
    </source>
</evidence>
<dbReference type="PANTHER" id="PTHR43214">
    <property type="entry name" value="TWO-COMPONENT RESPONSE REGULATOR"/>
    <property type="match status" value="1"/>
</dbReference>
<keyword evidence="7" id="KW-1185">Reference proteome</keyword>
<dbReference type="Pfam" id="PF00072">
    <property type="entry name" value="Response_reg"/>
    <property type="match status" value="1"/>
</dbReference>
<dbReference type="Gene3D" id="3.40.50.2300">
    <property type="match status" value="1"/>
</dbReference>
<dbReference type="Pfam" id="PF00196">
    <property type="entry name" value="GerE"/>
    <property type="match status" value="1"/>
</dbReference>
<keyword evidence="1 3" id="KW-0597">Phosphoprotein</keyword>
<dbReference type="InterPro" id="IPR001789">
    <property type="entry name" value="Sig_transdc_resp-reg_receiver"/>
</dbReference>
<gene>
    <name evidence="6" type="ORF">Q0590_17525</name>
</gene>
<dbReference type="InterPro" id="IPR039420">
    <property type="entry name" value="WalR-like"/>
</dbReference>
<dbReference type="InterPro" id="IPR011006">
    <property type="entry name" value="CheY-like_superfamily"/>
</dbReference>
<comment type="caution">
    <text evidence="6">The sequence shown here is derived from an EMBL/GenBank/DDBJ whole genome shotgun (WGS) entry which is preliminary data.</text>
</comment>